<evidence type="ECO:0000256" key="1">
    <source>
        <dbReference type="SAM" id="MobiDB-lite"/>
    </source>
</evidence>
<protein>
    <submittedName>
        <fullName evidence="2">Uncharacterized protein</fullName>
    </submittedName>
</protein>
<keyword evidence="3" id="KW-1185">Reference proteome</keyword>
<feature type="compositionally biased region" description="Basic residues" evidence="1">
    <location>
        <begin position="13"/>
        <end position="22"/>
    </location>
</feature>
<dbReference type="HOGENOM" id="CLU_2889024_0_0_1"/>
<evidence type="ECO:0000313" key="2">
    <source>
        <dbReference type="EnsemblPlants" id="LPERR06G15860.2"/>
    </source>
</evidence>
<reference evidence="2 3" key="1">
    <citation type="submission" date="2012-08" db="EMBL/GenBank/DDBJ databases">
        <title>Oryza genome evolution.</title>
        <authorList>
            <person name="Wing R.A."/>
        </authorList>
    </citation>
    <scope>NUCLEOTIDE SEQUENCE</scope>
</reference>
<reference evidence="3" key="2">
    <citation type="submission" date="2013-12" db="EMBL/GenBank/DDBJ databases">
        <authorList>
            <person name="Yu Y."/>
            <person name="Lee S."/>
            <person name="de Baynast K."/>
            <person name="Wissotski M."/>
            <person name="Liu L."/>
            <person name="Talag J."/>
            <person name="Goicoechea J."/>
            <person name="Angelova A."/>
            <person name="Jetty R."/>
            <person name="Kudrna D."/>
            <person name="Golser W."/>
            <person name="Rivera L."/>
            <person name="Zhang J."/>
            <person name="Wing R."/>
        </authorList>
    </citation>
    <scope>NUCLEOTIDE SEQUENCE</scope>
</reference>
<organism evidence="2 3">
    <name type="scientific">Leersia perrieri</name>
    <dbReference type="NCBI Taxonomy" id="77586"/>
    <lineage>
        <taxon>Eukaryota</taxon>
        <taxon>Viridiplantae</taxon>
        <taxon>Streptophyta</taxon>
        <taxon>Embryophyta</taxon>
        <taxon>Tracheophyta</taxon>
        <taxon>Spermatophyta</taxon>
        <taxon>Magnoliopsida</taxon>
        <taxon>Liliopsida</taxon>
        <taxon>Poales</taxon>
        <taxon>Poaceae</taxon>
        <taxon>BOP clade</taxon>
        <taxon>Oryzoideae</taxon>
        <taxon>Oryzeae</taxon>
        <taxon>Oryzinae</taxon>
        <taxon>Leersia</taxon>
    </lineage>
</organism>
<dbReference type="EnsemblPlants" id="LPERR06G15860.2">
    <property type="protein sequence ID" value="LPERR06G15860.2"/>
    <property type="gene ID" value="LPERR06G15860"/>
</dbReference>
<feature type="region of interest" description="Disordered" evidence="1">
    <location>
        <begin position="1"/>
        <end position="23"/>
    </location>
</feature>
<dbReference type="Proteomes" id="UP000032180">
    <property type="component" value="Chromosome 6"/>
</dbReference>
<dbReference type="AlphaFoldDB" id="A0A0D9WRG9"/>
<dbReference type="Gramene" id="LPERR06G15860.2">
    <property type="protein sequence ID" value="LPERR06G15860.2"/>
    <property type="gene ID" value="LPERR06G15860"/>
</dbReference>
<reference evidence="2" key="3">
    <citation type="submission" date="2015-04" db="UniProtKB">
        <authorList>
            <consortium name="EnsemblPlants"/>
        </authorList>
    </citation>
    <scope>IDENTIFICATION</scope>
</reference>
<accession>A0A0D9WRG9</accession>
<proteinExistence type="predicted"/>
<evidence type="ECO:0000313" key="3">
    <source>
        <dbReference type="Proteomes" id="UP000032180"/>
    </source>
</evidence>
<name>A0A0D9WRG9_9ORYZ</name>
<sequence>MPSPGTLWLSGRRGGRTCRRTTRTPSSVAIPALRMTTTATETLTSSPPALIWHWTTLTLIWSM</sequence>